<dbReference type="InterPro" id="IPR045132">
    <property type="entry name" value="UBE4"/>
</dbReference>
<comment type="pathway">
    <text evidence="4">Protein modification; protein ubiquitination.</text>
</comment>
<feature type="domain" description="U-box" evidence="11">
    <location>
        <begin position="920"/>
        <end position="994"/>
    </location>
</feature>
<dbReference type="InterPro" id="IPR013083">
    <property type="entry name" value="Znf_RING/FYVE/PHD"/>
</dbReference>
<evidence type="ECO:0000256" key="5">
    <source>
        <dbReference type="ARBA" id="ARBA00007434"/>
    </source>
</evidence>
<evidence type="ECO:0000256" key="4">
    <source>
        <dbReference type="ARBA" id="ARBA00004906"/>
    </source>
</evidence>
<evidence type="ECO:0000256" key="3">
    <source>
        <dbReference type="ARBA" id="ARBA00004496"/>
    </source>
</evidence>
<keyword evidence="10" id="KW-0539">Nucleus</keyword>
<dbReference type="PANTHER" id="PTHR13931">
    <property type="entry name" value="UBIQUITINATION FACTOR E4"/>
    <property type="match status" value="1"/>
</dbReference>
<dbReference type="AlphaFoldDB" id="A0A376B4Z3"/>
<evidence type="ECO:0000256" key="7">
    <source>
        <dbReference type="ARBA" id="ARBA00022490"/>
    </source>
</evidence>
<keyword evidence="9" id="KW-0833">Ubl conjugation pathway</keyword>
<evidence type="ECO:0000256" key="10">
    <source>
        <dbReference type="ARBA" id="ARBA00023242"/>
    </source>
</evidence>
<dbReference type="SUPFAM" id="SSF57850">
    <property type="entry name" value="RING/U-box"/>
    <property type="match status" value="1"/>
</dbReference>
<comment type="catalytic activity">
    <reaction evidence="1">
        <text>S-ubiquitinyl-[E2 ubiquitin-conjugating enzyme]-L-cysteine + [acceptor protein]-L-lysine = [E2 ubiquitin-conjugating enzyme]-L-cysteine + N(6)-ubiquitinyl-[acceptor protein]-L-lysine.</text>
        <dbReference type="EC" id="2.3.2.27"/>
    </reaction>
</comment>
<dbReference type="FunFam" id="3.30.40.10:FF:000055">
    <property type="entry name" value="Ubiquitin conjugation factor e4 a"/>
    <property type="match status" value="1"/>
</dbReference>
<evidence type="ECO:0000313" key="13">
    <source>
        <dbReference type="Proteomes" id="UP000262825"/>
    </source>
</evidence>
<reference evidence="13" key="1">
    <citation type="submission" date="2018-06" db="EMBL/GenBank/DDBJ databases">
        <authorList>
            <person name="Guldener U."/>
        </authorList>
    </citation>
    <scope>NUCLEOTIDE SEQUENCE [LARGE SCALE GENOMIC DNA]</scope>
    <source>
        <strain evidence="13">UTAD17</strain>
    </source>
</reference>
<evidence type="ECO:0000256" key="2">
    <source>
        <dbReference type="ARBA" id="ARBA00004123"/>
    </source>
</evidence>
<dbReference type="Gene3D" id="3.30.40.10">
    <property type="entry name" value="Zinc/RING finger domain, C3HC4 (zinc finger)"/>
    <property type="match status" value="1"/>
</dbReference>
<dbReference type="GO" id="GO:0005634">
    <property type="term" value="C:nucleus"/>
    <property type="evidence" value="ECO:0007669"/>
    <property type="project" value="UniProtKB-SubCell"/>
</dbReference>
<dbReference type="EC" id="2.3.2.27" evidence="6"/>
<dbReference type="GO" id="GO:0016874">
    <property type="term" value="F:ligase activity"/>
    <property type="evidence" value="ECO:0007669"/>
    <property type="project" value="UniProtKB-KW"/>
</dbReference>
<dbReference type="Pfam" id="PF10408">
    <property type="entry name" value="Ufd2P_core"/>
    <property type="match status" value="1"/>
</dbReference>
<evidence type="ECO:0000256" key="8">
    <source>
        <dbReference type="ARBA" id="ARBA00022679"/>
    </source>
</evidence>
<sequence length="995" mass="114565">MTLQESVIEDIFKIYTNNQKHDIQNSAEYTFINTEDIPENSTLTIDLIDSILIYQLTENENLRVSPIDYLNNCYSECDRFKRILPAENENDLNMIQSLISNYGLVIFQIEDFCCIHTGQGEEEEGSVFRSYVKKILSRYDDYTAFLYSIVLKSIEQGETLTFLNNFFNTLLGLMSDLDMMDSLKYSQVLSIFEFFVSIKPCACIFTQIDSFSCFSRIATPDLERKTLLGPILSLSPLQIKVASKMYYKVVSANISLAEDDRSNEDTLESNRIHETLQTEHNVILNRLFFITDKLLRAGETSRTDLIKYFGDIVNANHLRRGDHADVRKLSSDAFMCNILILLARFSMPFLDITYTKLNKIDMNYFNNVNHLFIDISNESCMNSDIKEAQDYFANNGSNDLKRPNFISDCFFLTLTYLHYGIGGAILQDDKLERHIKFIIEEYNKALKFKNAPNTPSFMQSMLNSKIEKMSDQIVTFKAQRKAFQGLSVNKSIQLELFEFVCGASTFLIRVIDPTHTYPAKQISLPLIPDQLGVENVDNFEYLRENAPVPFKYYPEYLIEGLVNYCQYSSRFYVSPIVNKAPRTHSFIELCTVILRCPELISNPHLKGKMVNVLSMGCLPQNGGHNNSNNNITTSDFAQGFLIDILSSNELCLKHLLFSLLDFYVIVEKTGSSSQFYDKFNSRYHISLILEQLYKIPNYKSQLILQSRTNPDFFTRFIARMLNDLTFLLDEGLSSLQEVHNIQQELNRRKEGRLSMREENMEELLSKLKSAGRQARSSCGLSDKSMLLFNTFTRDIPGAFTIPEIVDRLASMLDYNLECLVGPKCRELIVKNPEKYSFNPKTLLKDLCTVYINLSDEESFVAAVAKDGRSFHREFFDKAVQILRDKIGFINDEFSQKLIDFANAAQEEKLAEEEQDLEMNDCPDEFLDPLMFTIMTDPVILPTSKVSIDRNTIKQHLLSDSTDPFNRMPLKLEDVIPNTELKNQIEVYKLKKKTKT</sequence>
<dbReference type="UniPathway" id="UPA00143"/>
<dbReference type="GO" id="GO:0034450">
    <property type="term" value="F:ubiquitin-ubiquitin ligase activity"/>
    <property type="evidence" value="ECO:0007669"/>
    <property type="project" value="InterPro"/>
</dbReference>
<proteinExistence type="inferred from homology"/>
<dbReference type="PROSITE" id="PS51698">
    <property type="entry name" value="U_BOX"/>
    <property type="match status" value="1"/>
</dbReference>
<evidence type="ECO:0000256" key="9">
    <source>
        <dbReference type="ARBA" id="ARBA00022786"/>
    </source>
</evidence>
<dbReference type="CDD" id="cd16657">
    <property type="entry name" value="RING-Ubox_UBE4A"/>
    <property type="match status" value="1"/>
</dbReference>
<dbReference type="InterPro" id="IPR003613">
    <property type="entry name" value="Ubox_domain"/>
</dbReference>
<evidence type="ECO:0000259" key="11">
    <source>
        <dbReference type="PROSITE" id="PS51698"/>
    </source>
</evidence>
<dbReference type="GO" id="GO:0006511">
    <property type="term" value="P:ubiquitin-dependent protein catabolic process"/>
    <property type="evidence" value="ECO:0007669"/>
    <property type="project" value="InterPro"/>
</dbReference>
<keyword evidence="8" id="KW-0808">Transferase</keyword>
<comment type="similarity">
    <text evidence="5">Belongs to the ubiquitin conjugation factor E4 family.</text>
</comment>
<accession>A0A376B4Z3</accession>
<dbReference type="GO" id="GO:0000151">
    <property type="term" value="C:ubiquitin ligase complex"/>
    <property type="evidence" value="ECO:0007669"/>
    <property type="project" value="InterPro"/>
</dbReference>
<dbReference type="InterPro" id="IPR019474">
    <property type="entry name" value="Ub_conjug_fac_E4_core"/>
</dbReference>
<dbReference type="GO" id="GO:0005737">
    <property type="term" value="C:cytoplasm"/>
    <property type="evidence" value="ECO:0007669"/>
    <property type="project" value="UniProtKB-SubCell"/>
</dbReference>
<evidence type="ECO:0000313" key="12">
    <source>
        <dbReference type="EMBL" id="SSD59200.1"/>
    </source>
</evidence>
<dbReference type="PANTHER" id="PTHR13931:SF2">
    <property type="entry name" value="UBIQUITIN CONJUGATION FACTOR E4 B"/>
    <property type="match status" value="1"/>
</dbReference>
<dbReference type="VEuPathDB" id="FungiDB:SCODWIG_00961"/>
<organism evidence="12 13">
    <name type="scientific">Saccharomycodes ludwigii</name>
    <dbReference type="NCBI Taxonomy" id="36035"/>
    <lineage>
        <taxon>Eukaryota</taxon>
        <taxon>Fungi</taxon>
        <taxon>Dikarya</taxon>
        <taxon>Ascomycota</taxon>
        <taxon>Saccharomycotina</taxon>
        <taxon>Saccharomycetes</taxon>
        <taxon>Saccharomycodales</taxon>
        <taxon>Saccharomycodaceae</taxon>
        <taxon>Saccharomycodes</taxon>
    </lineage>
</organism>
<evidence type="ECO:0000256" key="1">
    <source>
        <dbReference type="ARBA" id="ARBA00000900"/>
    </source>
</evidence>
<dbReference type="SMART" id="SM00504">
    <property type="entry name" value="Ubox"/>
    <property type="match status" value="1"/>
</dbReference>
<keyword evidence="12" id="KW-0436">Ligase</keyword>
<dbReference type="Proteomes" id="UP000262825">
    <property type="component" value="Unassembled WGS sequence"/>
</dbReference>
<evidence type="ECO:0000256" key="6">
    <source>
        <dbReference type="ARBA" id="ARBA00012483"/>
    </source>
</evidence>
<dbReference type="EMBL" id="UFAJ01000105">
    <property type="protein sequence ID" value="SSD59200.1"/>
    <property type="molecule type" value="Genomic_DNA"/>
</dbReference>
<dbReference type="GO" id="GO:0000209">
    <property type="term" value="P:protein polyubiquitination"/>
    <property type="evidence" value="ECO:0007669"/>
    <property type="project" value="TreeGrafter"/>
</dbReference>
<keyword evidence="13" id="KW-1185">Reference proteome</keyword>
<name>A0A376B4Z3_9ASCO</name>
<protein>
    <recommendedName>
        <fullName evidence="6">RING-type E3 ubiquitin transferase</fullName>
        <ecNumber evidence="6">2.3.2.27</ecNumber>
    </recommendedName>
</protein>
<dbReference type="GO" id="GO:0036503">
    <property type="term" value="P:ERAD pathway"/>
    <property type="evidence" value="ECO:0007669"/>
    <property type="project" value="InterPro"/>
</dbReference>
<keyword evidence="7" id="KW-0963">Cytoplasm</keyword>
<dbReference type="Pfam" id="PF04564">
    <property type="entry name" value="U-box"/>
    <property type="match status" value="1"/>
</dbReference>
<gene>
    <name evidence="12" type="ORF">SCODWIG_00961</name>
</gene>
<comment type="subcellular location">
    <subcellularLocation>
        <location evidence="3">Cytoplasm</location>
    </subcellularLocation>
    <subcellularLocation>
        <location evidence="2">Nucleus</location>
    </subcellularLocation>
</comment>